<evidence type="ECO:0000313" key="2">
    <source>
        <dbReference type="Proteomes" id="UP001153069"/>
    </source>
</evidence>
<reference evidence="1" key="1">
    <citation type="submission" date="2020-06" db="EMBL/GenBank/DDBJ databases">
        <authorList>
            <consortium name="Plant Systems Biology data submission"/>
        </authorList>
    </citation>
    <scope>NUCLEOTIDE SEQUENCE</scope>
    <source>
        <strain evidence="1">D6</strain>
    </source>
</reference>
<dbReference type="AlphaFoldDB" id="A0A9N8HQJ3"/>
<dbReference type="Proteomes" id="UP001153069">
    <property type="component" value="Unassembled WGS sequence"/>
</dbReference>
<proteinExistence type="predicted"/>
<sequence length="481" mass="53441">MAPETTCLVIHDSESLMKAVTFFLDHDGTDSAAGPKRVRVQLKNQKSHSFDAHSSFSNQNFDDLLDAIEAAKGVSIESLSLDMKVFQELVDAAAVDRFVGVFGEIQSLKELVCDGRFYCGGALDFQNLTILLERTKSISSLVINDILFDGTTQWYTDFAEAIAGLSTLTQIKFRECNLLAAQRIATNMVPVLSAIAKLPLLTDIDVSCWVAGPEETDSEELASILSTICSRPNLTCLEFNSLLNREHCLPAIMSAIMTSKSIKVLTLSVTVQKLDCSYLCAILLSNAILEELFIRVCDFEDGAIARDSADGAMALVIDALRTNENLRGLTLKYRPIRHFAGLLRGLQRRRLLLRHGQNLQLPRQQPQIQYLVAAPPIQNPPQGSDHRFFSKQIQESMVFMLADNMTLQSLCFKGWEDTIDELETVKRMQLFVSLNKWGRKRLVTESGKVSPLEWVNALAAASDNVDGLFHFLSLNPSLCSE</sequence>
<name>A0A9N8HQJ3_9STRA</name>
<dbReference type="EMBL" id="CAICTM010001291">
    <property type="protein sequence ID" value="CAB9522356.1"/>
    <property type="molecule type" value="Genomic_DNA"/>
</dbReference>
<gene>
    <name evidence="1" type="ORF">SEMRO_1293_G260150.1</name>
</gene>
<comment type="caution">
    <text evidence="1">The sequence shown here is derived from an EMBL/GenBank/DDBJ whole genome shotgun (WGS) entry which is preliminary data.</text>
</comment>
<keyword evidence="2" id="KW-1185">Reference proteome</keyword>
<protein>
    <submittedName>
        <fullName evidence="1">Uncharacterized protein</fullName>
    </submittedName>
</protein>
<organism evidence="1 2">
    <name type="scientific">Seminavis robusta</name>
    <dbReference type="NCBI Taxonomy" id="568900"/>
    <lineage>
        <taxon>Eukaryota</taxon>
        <taxon>Sar</taxon>
        <taxon>Stramenopiles</taxon>
        <taxon>Ochrophyta</taxon>
        <taxon>Bacillariophyta</taxon>
        <taxon>Bacillariophyceae</taxon>
        <taxon>Bacillariophycidae</taxon>
        <taxon>Naviculales</taxon>
        <taxon>Naviculaceae</taxon>
        <taxon>Seminavis</taxon>
    </lineage>
</organism>
<accession>A0A9N8HQJ3</accession>
<dbReference type="SUPFAM" id="SSF52047">
    <property type="entry name" value="RNI-like"/>
    <property type="match status" value="1"/>
</dbReference>
<dbReference type="Gene3D" id="3.80.10.10">
    <property type="entry name" value="Ribonuclease Inhibitor"/>
    <property type="match status" value="1"/>
</dbReference>
<dbReference type="InterPro" id="IPR032675">
    <property type="entry name" value="LRR_dom_sf"/>
</dbReference>
<evidence type="ECO:0000313" key="1">
    <source>
        <dbReference type="EMBL" id="CAB9522356.1"/>
    </source>
</evidence>